<accession>A0A4Z1GNT0</accession>
<proteinExistence type="predicted"/>
<gene>
    <name evidence="1" type="ORF">BHYA_0105g00130</name>
</gene>
<evidence type="ECO:0000313" key="1">
    <source>
        <dbReference type="EMBL" id="TGO37122.1"/>
    </source>
</evidence>
<organism evidence="1 2">
    <name type="scientific">Botrytis hyacinthi</name>
    <dbReference type="NCBI Taxonomy" id="278943"/>
    <lineage>
        <taxon>Eukaryota</taxon>
        <taxon>Fungi</taxon>
        <taxon>Dikarya</taxon>
        <taxon>Ascomycota</taxon>
        <taxon>Pezizomycotina</taxon>
        <taxon>Leotiomycetes</taxon>
        <taxon>Helotiales</taxon>
        <taxon>Sclerotiniaceae</taxon>
        <taxon>Botrytis</taxon>
    </lineage>
</organism>
<dbReference type="AlphaFoldDB" id="A0A4Z1GNT0"/>
<evidence type="ECO:0000313" key="2">
    <source>
        <dbReference type="Proteomes" id="UP000297814"/>
    </source>
</evidence>
<keyword evidence="2" id="KW-1185">Reference proteome</keyword>
<comment type="caution">
    <text evidence="1">The sequence shown here is derived from an EMBL/GenBank/DDBJ whole genome shotgun (WGS) entry which is preliminary data.</text>
</comment>
<protein>
    <submittedName>
        <fullName evidence="1">Uncharacterized protein</fullName>
    </submittedName>
</protein>
<reference evidence="1 2" key="1">
    <citation type="submission" date="2017-12" db="EMBL/GenBank/DDBJ databases">
        <title>Comparative genomics of Botrytis spp.</title>
        <authorList>
            <person name="Valero-Jimenez C.A."/>
            <person name="Tapia P."/>
            <person name="Veloso J."/>
            <person name="Silva-Moreno E."/>
            <person name="Staats M."/>
            <person name="Valdes J.H."/>
            <person name="Van Kan J.A.L."/>
        </authorList>
    </citation>
    <scope>NUCLEOTIDE SEQUENCE [LARGE SCALE GENOMIC DNA]</scope>
    <source>
        <strain evidence="1 2">Bh0001</strain>
    </source>
</reference>
<dbReference type="Proteomes" id="UP000297814">
    <property type="component" value="Unassembled WGS sequence"/>
</dbReference>
<sequence length="66" mass="7181">MRSKNGPEAADSDPSCARVYHLRFTANGPCELFQAYGTLCNTVASKGELRDFPPQQMRGSGVLVYA</sequence>
<name>A0A4Z1GNT0_9HELO</name>
<dbReference type="EMBL" id="PQXK01000105">
    <property type="protein sequence ID" value="TGO37122.1"/>
    <property type="molecule type" value="Genomic_DNA"/>
</dbReference>